<dbReference type="InterPro" id="IPR032091">
    <property type="entry name" value="Malt_amylase-like_C"/>
</dbReference>
<sequence>MRPSVLITALCSGLLACSQGVTPPAATPAAPTQAVAKKVEATSAILDMQPVAAQPPHSALPAHWSQGAVFIEIYVRGYKDSNGDGIGDFRGLTSQLDYLQQLGIQGIWLMPVNQSQDRDHGYAVTDYRKVEADYGTEADFREFIAQAHARGIGVIMDYVINHSAYQNPLFLDSKNRLNDKRDWYVWQDHDPGWVNWDNSESWHRVKPTHDYYYGVFWEQMPDFNLKNPKVLTYHHDNLRYWMNLGVDGFRFDAVGQLVENGKHAYESQPENKVILRDLQQLIGGSYPNGFMVCEEPTDPIGAASKEACGSAFAFGFNDAVRASVRAGEVTPDLKRVLSSYPLANMGLILGSHDSYAGERLIEAFSGDETRYRLAVATQLTLPGQPFIYYGEEIGMGHSAGNGGDWALRAPMSWSASGGFSSSSQLFRGPAENLARYNAADQQASPDSLWHFYQQLIALRKSNPALRYGDLTLLTQDSTLSFLRQTKQQTVLVAINYASQPHAVTLPTGMANSQWQPLFGNPASLQASGSGDLSLQVPAGTTQIWRLKR</sequence>
<feature type="domain" description="Glycosyl hydrolase family 13 catalytic" evidence="3">
    <location>
        <begin position="72"/>
        <end position="459"/>
    </location>
</feature>
<dbReference type="SUPFAM" id="SSF51445">
    <property type="entry name" value="(Trans)glycosidases"/>
    <property type="match status" value="1"/>
</dbReference>
<proteinExistence type="inferred from homology"/>
<keyword evidence="2" id="KW-0732">Signal</keyword>
<dbReference type="RefSeq" id="WP_377154071.1">
    <property type="nucleotide sequence ID" value="NZ_JBHSAF010000015.1"/>
</dbReference>
<dbReference type="Proteomes" id="UP001595692">
    <property type="component" value="Unassembled WGS sequence"/>
</dbReference>
<dbReference type="InterPro" id="IPR017853">
    <property type="entry name" value="GH"/>
</dbReference>
<dbReference type="InterPro" id="IPR013780">
    <property type="entry name" value="Glyco_hydro_b"/>
</dbReference>
<dbReference type="Pfam" id="PF00128">
    <property type="entry name" value="Alpha-amylase"/>
    <property type="match status" value="1"/>
</dbReference>
<comment type="similarity">
    <text evidence="1">Belongs to the glycosyl hydrolase 13 family.</text>
</comment>
<dbReference type="CDD" id="cd11316">
    <property type="entry name" value="AmyAc_bac2_AmyA"/>
    <property type="match status" value="1"/>
</dbReference>
<keyword evidence="4" id="KW-0378">Hydrolase</keyword>
<dbReference type="InterPro" id="IPR006047">
    <property type="entry name" value="GH13_cat_dom"/>
</dbReference>
<evidence type="ECO:0000256" key="2">
    <source>
        <dbReference type="SAM" id="SignalP"/>
    </source>
</evidence>
<reference evidence="5" key="1">
    <citation type="journal article" date="2019" name="Int. J. Syst. Evol. Microbiol.">
        <title>The Global Catalogue of Microorganisms (GCM) 10K type strain sequencing project: providing services to taxonomists for standard genome sequencing and annotation.</title>
        <authorList>
            <consortium name="The Broad Institute Genomics Platform"/>
            <consortium name="The Broad Institute Genome Sequencing Center for Infectious Disease"/>
            <person name="Wu L."/>
            <person name="Ma J."/>
        </authorList>
    </citation>
    <scope>NUCLEOTIDE SEQUENCE [LARGE SCALE GENOMIC DNA]</scope>
    <source>
        <strain evidence="5">CCUG 54939</strain>
    </source>
</reference>
<dbReference type="InterPro" id="IPR045857">
    <property type="entry name" value="O16G_dom_2"/>
</dbReference>
<accession>A0ABV8CRK1</accession>
<feature type="chain" id="PRO_5045534448" evidence="2">
    <location>
        <begin position="19"/>
        <end position="548"/>
    </location>
</feature>
<feature type="signal peptide" evidence="2">
    <location>
        <begin position="1"/>
        <end position="18"/>
    </location>
</feature>
<evidence type="ECO:0000313" key="5">
    <source>
        <dbReference type="Proteomes" id="UP001595692"/>
    </source>
</evidence>
<dbReference type="EMBL" id="JBHSAF010000015">
    <property type="protein sequence ID" value="MFC3914753.1"/>
    <property type="molecule type" value="Genomic_DNA"/>
</dbReference>
<evidence type="ECO:0000256" key="1">
    <source>
        <dbReference type="ARBA" id="ARBA00008061"/>
    </source>
</evidence>
<protein>
    <submittedName>
        <fullName evidence="4">Alpha-amylase family glycosyl hydrolase</fullName>
    </submittedName>
</protein>
<dbReference type="SUPFAM" id="SSF51011">
    <property type="entry name" value="Glycosyl hydrolase domain"/>
    <property type="match status" value="1"/>
</dbReference>
<organism evidence="4 5">
    <name type="scientific">Pseudaeromonas sharmana</name>
    <dbReference type="NCBI Taxonomy" id="328412"/>
    <lineage>
        <taxon>Bacteria</taxon>
        <taxon>Pseudomonadati</taxon>
        <taxon>Pseudomonadota</taxon>
        <taxon>Gammaproteobacteria</taxon>
        <taxon>Aeromonadales</taxon>
        <taxon>Aeromonadaceae</taxon>
        <taxon>Pseudaeromonas</taxon>
    </lineage>
</organism>
<dbReference type="GO" id="GO:0016787">
    <property type="term" value="F:hydrolase activity"/>
    <property type="evidence" value="ECO:0007669"/>
    <property type="project" value="UniProtKB-KW"/>
</dbReference>
<dbReference type="Gene3D" id="2.60.40.1180">
    <property type="entry name" value="Golgi alpha-mannosidase II"/>
    <property type="match status" value="1"/>
</dbReference>
<dbReference type="Gene3D" id="3.90.400.10">
    <property type="entry name" value="Oligo-1,6-glucosidase, Domain 2"/>
    <property type="match status" value="1"/>
</dbReference>
<evidence type="ECO:0000259" key="3">
    <source>
        <dbReference type="SMART" id="SM00642"/>
    </source>
</evidence>
<name>A0ABV8CRK1_9GAMM</name>
<dbReference type="Pfam" id="PF16657">
    <property type="entry name" value="Malt_amylase_C"/>
    <property type="match status" value="1"/>
</dbReference>
<keyword evidence="5" id="KW-1185">Reference proteome</keyword>
<dbReference type="PROSITE" id="PS51257">
    <property type="entry name" value="PROKAR_LIPOPROTEIN"/>
    <property type="match status" value="1"/>
</dbReference>
<dbReference type="PANTHER" id="PTHR10357:SF179">
    <property type="entry name" value="NEUTRAL AND BASIC AMINO ACID TRANSPORT PROTEIN RBAT"/>
    <property type="match status" value="1"/>
</dbReference>
<comment type="caution">
    <text evidence="4">The sequence shown here is derived from an EMBL/GenBank/DDBJ whole genome shotgun (WGS) entry which is preliminary data.</text>
</comment>
<dbReference type="Gene3D" id="3.20.20.80">
    <property type="entry name" value="Glycosidases"/>
    <property type="match status" value="1"/>
</dbReference>
<evidence type="ECO:0000313" key="4">
    <source>
        <dbReference type="EMBL" id="MFC3914753.1"/>
    </source>
</evidence>
<gene>
    <name evidence="4" type="ORF">ACFOSS_14990</name>
</gene>
<dbReference type="PANTHER" id="PTHR10357">
    <property type="entry name" value="ALPHA-AMYLASE FAMILY MEMBER"/>
    <property type="match status" value="1"/>
</dbReference>
<dbReference type="SMART" id="SM00642">
    <property type="entry name" value="Aamy"/>
    <property type="match status" value="1"/>
</dbReference>